<dbReference type="Proteomes" id="UP000824112">
    <property type="component" value="Unassembled WGS sequence"/>
</dbReference>
<dbReference type="AlphaFoldDB" id="A0A9D1SBU8"/>
<reference evidence="1" key="1">
    <citation type="submission" date="2020-10" db="EMBL/GenBank/DDBJ databases">
        <authorList>
            <person name="Gilroy R."/>
        </authorList>
    </citation>
    <scope>NUCLEOTIDE SEQUENCE</scope>
    <source>
        <strain evidence="1">CHK158-818</strain>
    </source>
</reference>
<dbReference type="Gene3D" id="2.60.40.2700">
    <property type="match status" value="1"/>
</dbReference>
<evidence type="ECO:0000313" key="1">
    <source>
        <dbReference type="EMBL" id="HIU54380.1"/>
    </source>
</evidence>
<protein>
    <recommendedName>
        <fullName evidence="3">YncE family protein</fullName>
    </recommendedName>
</protein>
<gene>
    <name evidence="1" type="ORF">IAB03_01070</name>
</gene>
<dbReference type="InterPro" id="IPR051200">
    <property type="entry name" value="Host-pathogen_enzymatic-act"/>
</dbReference>
<evidence type="ECO:0000313" key="2">
    <source>
        <dbReference type="Proteomes" id="UP000824112"/>
    </source>
</evidence>
<sequence length="466" mass="50218">MKQKQFLFTAAMCLTGVLGFTSCDDDNDNGALAPAATPTIVATTSNITEDMAIGDKLILSVEASTTDGGTLTYTWQESSDNGGSWKNIPQAISVEYTKTLTAEDLQGKMFRCDIWNVKEGYSAVSVKTEPFLLAVDEYTTGVYVLNSGKFGSNNSTLTFYDVNDGTVTPNYFRAQNGRQLGDTGQDMVVYGSKTYIAVYASNVIEVIDRNGVSLASIQPQDAGGQPQSPRYLTKAGGNVYVTLFDGHVAKIDTTTLAITAQVAVGRNPEQIAVSNNKLFVANSGGLGWNDPNLGYDKTVSVIDIATFSVVKTVQVVLNPTEVTTDAQGDVYVISMGDYGAIPNTMQRIDPNTYEVTTVGNATKMASAGDKIYVYYSQYDAFWNQVITFYEYDAVAETMGTTSFITDGTVVEQPCSLSVDPLTGDIYVGTSDYTNNGDMYVFSADGKLKNRFGVGLNPMGAYFLTNK</sequence>
<organism evidence="1 2">
    <name type="scientific">Candidatus Gallibacteroides avistercoris</name>
    <dbReference type="NCBI Taxonomy" id="2840833"/>
    <lineage>
        <taxon>Bacteria</taxon>
        <taxon>Pseudomonadati</taxon>
        <taxon>Bacteroidota</taxon>
        <taxon>Bacteroidia</taxon>
        <taxon>Bacteroidales</taxon>
        <taxon>Bacteroidaceae</taxon>
        <taxon>Bacteroidaceae incertae sedis</taxon>
        <taxon>Candidatus Gallibacteroides</taxon>
    </lineage>
</organism>
<dbReference type="PANTHER" id="PTHR47197">
    <property type="entry name" value="PROTEIN NIRF"/>
    <property type="match status" value="1"/>
</dbReference>
<dbReference type="InterPro" id="IPR011048">
    <property type="entry name" value="Haem_d1_sf"/>
</dbReference>
<dbReference type="Pfam" id="PF16819">
    <property type="entry name" value="DUF5074"/>
    <property type="match status" value="1"/>
</dbReference>
<dbReference type="InterPro" id="IPR031815">
    <property type="entry name" value="DUF5074"/>
</dbReference>
<dbReference type="EMBL" id="DVNA01000023">
    <property type="protein sequence ID" value="HIU54380.1"/>
    <property type="molecule type" value="Genomic_DNA"/>
</dbReference>
<dbReference type="PROSITE" id="PS51257">
    <property type="entry name" value="PROKAR_LIPOPROTEIN"/>
    <property type="match status" value="1"/>
</dbReference>
<comment type="caution">
    <text evidence="1">The sequence shown here is derived from an EMBL/GenBank/DDBJ whole genome shotgun (WGS) entry which is preliminary data.</text>
</comment>
<name>A0A9D1SBU8_9BACT</name>
<dbReference type="SUPFAM" id="SSF51004">
    <property type="entry name" value="C-terminal (heme d1) domain of cytochrome cd1-nitrite reductase"/>
    <property type="match status" value="1"/>
</dbReference>
<proteinExistence type="predicted"/>
<dbReference type="InterPro" id="IPR015943">
    <property type="entry name" value="WD40/YVTN_repeat-like_dom_sf"/>
</dbReference>
<dbReference type="Gene3D" id="2.130.10.10">
    <property type="entry name" value="YVTN repeat-like/Quinoprotein amine dehydrogenase"/>
    <property type="match status" value="1"/>
</dbReference>
<reference evidence="1" key="2">
    <citation type="journal article" date="2021" name="PeerJ">
        <title>Extensive microbial diversity within the chicken gut microbiome revealed by metagenomics and culture.</title>
        <authorList>
            <person name="Gilroy R."/>
            <person name="Ravi A."/>
            <person name="Getino M."/>
            <person name="Pursley I."/>
            <person name="Horton D.L."/>
            <person name="Alikhan N.F."/>
            <person name="Baker D."/>
            <person name="Gharbi K."/>
            <person name="Hall N."/>
            <person name="Watson M."/>
            <person name="Adriaenssens E.M."/>
            <person name="Foster-Nyarko E."/>
            <person name="Jarju S."/>
            <person name="Secka A."/>
            <person name="Antonio M."/>
            <person name="Oren A."/>
            <person name="Chaudhuri R.R."/>
            <person name="La Ragione R."/>
            <person name="Hildebrand F."/>
            <person name="Pallen M.J."/>
        </authorList>
    </citation>
    <scope>NUCLEOTIDE SEQUENCE</scope>
    <source>
        <strain evidence="1">CHK158-818</strain>
    </source>
</reference>
<evidence type="ECO:0008006" key="3">
    <source>
        <dbReference type="Google" id="ProtNLM"/>
    </source>
</evidence>
<dbReference type="PANTHER" id="PTHR47197:SF3">
    <property type="entry name" value="DIHYDRO-HEME D1 DEHYDROGENASE"/>
    <property type="match status" value="1"/>
</dbReference>
<accession>A0A9D1SBU8</accession>